<name>A0A8H4LDS1_9HYPO</name>
<feature type="compositionally biased region" description="Basic and acidic residues" evidence="2">
    <location>
        <begin position="99"/>
        <end position="115"/>
    </location>
</feature>
<dbReference type="InterPro" id="IPR056884">
    <property type="entry name" value="NPHP3-like_N"/>
</dbReference>
<dbReference type="PANTHER" id="PTHR10039:SF5">
    <property type="entry name" value="NACHT DOMAIN-CONTAINING PROTEIN"/>
    <property type="match status" value="1"/>
</dbReference>
<dbReference type="Proteomes" id="UP000554235">
    <property type="component" value="Unassembled WGS sequence"/>
</dbReference>
<evidence type="ECO:0000256" key="1">
    <source>
        <dbReference type="ARBA" id="ARBA00022737"/>
    </source>
</evidence>
<organism evidence="4 5">
    <name type="scientific">Fusarium albosuccineum</name>
    <dbReference type="NCBI Taxonomy" id="1237068"/>
    <lineage>
        <taxon>Eukaryota</taxon>
        <taxon>Fungi</taxon>
        <taxon>Dikarya</taxon>
        <taxon>Ascomycota</taxon>
        <taxon>Pezizomycotina</taxon>
        <taxon>Sordariomycetes</taxon>
        <taxon>Hypocreomycetidae</taxon>
        <taxon>Hypocreales</taxon>
        <taxon>Nectriaceae</taxon>
        <taxon>Fusarium</taxon>
        <taxon>Fusarium decemcellulare species complex</taxon>
    </lineage>
</organism>
<dbReference type="Pfam" id="PF24883">
    <property type="entry name" value="NPHP3_N"/>
    <property type="match status" value="1"/>
</dbReference>
<comment type="caution">
    <text evidence="4">The sequence shown here is derived from an EMBL/GenBank/DDBJ whole genome shotgun (WGS) entry which is preliminary data.</text>
</comment>
<dbReference type="OrthoDB" id="443402at2759"/>
<gene>
    <name evidence="4" type="ORF">FALBO_7026</name>
</gene>
<evidence type="ECO:0000313" key="5">
    <source>
        <dbReference type="Proteomes" id="UP000554235"/>
    </source>
</evidence>
<feature type="domain" description="Nephrocystin 3-like N-terminal" evidence="3">
    <location>
        <begin position="253"/>
        <end position="429"/>
    </location>
</feature>
<accession>A0A8H4LDS1</accession>
<proteinExistence type="predicted"/>
<dbReference type="InterPro" id="IPR027417">
    <property type="entry name" value="P-loop_NTPase"/>
</dbReference>
<reference evidence="4 5" key="1">
    <citation type="submission" date="2020-01" db="EMBL/GenBank/DDBJ databases">
        <title>Identification and distribution of gene clusters putatively required for synthesis of sphingolipid metabolism inhibitors in phylogenetically diverse species of the filamentous fungus Fusarium.</title>
        <authorList>
            <person name="Kim H.-S."/>
            <person name="Busman M."/>
            <person name="Brown D.W."/>
            <person name="Divon H."/>
            <person name="Uhlig S."/>
            <person name="Proctor R.H."/>
        </authorList>
    </citation>
    <scope>NUCLEOTIDE SEQUENCE [LARGE SCALE GENOMIC DNA]</scope>
    <source>
        <strain evidence="4 5">NRRL 20459</strain>
    </source>
</reference>
<dbReference type="EMBL" id="JAADYS010000928">
    <property type="protein sequence ID" value="KAF4466114.1"/>
    <property type="molecule type" value="Genomic_DNA"/>
</dbReference>
<sequence>MDAVSALDAAACILAITEFVAKLLSTSQSLDGKDEHAIFETLDNLRVALSNIRIPSVPQQPSGSAAAQPPNHAPALQELISCRNASTALLGDIQNLLKKSPDESRQQPRGNDRRAWLKSRLAGTPYVRQAEQLSRVVTQQVDSILRSRISELSQSIEASEGEARYTRPEHESRVDTVSRDLQDLKLQLQKRSVNQEANSLSTFTEADVKMFRARLASLTEAEDALLADTIVSSLNYNSRSVRFDSIPQAHKDTFQWAFDSRLADWFASGNGTFWISGKPGSGKSTFMKFIAQHPRTRELLASWAGSYDTLAIAAHFFWIAGTPIQKSWQGLLQSLLFGLLHGRPSLVSLISPNRWAAAKAGQWQSAAEPWSVTELAVALRALATADHLSLRMCFFIDGLDEYNSDHAELCQVLHDMANSPYIKICLSSRRWPVFEKSFGNDGQESLDIHELTRNDIRNFINDQLQAHPRWIAEVSEDAALDKVELLDHIVAQANGVFLWAFLVTWSLREGLSNGESIRDLNTRFSQLPSDLDQLFKHMLGSVKPVDHSKMAGILQAAVHAFEPLHVDLYSELEKEFESQGTASKRLVAPAPQEGIALHRENTILSINEKTKGLLRVVYDRVEFLHRTVKDFALTKDVGEYLCSKLPVDYNGFASIAAAYLRFLRTARQDNPLVADVVRQGRGLNTGWFIAHLNQALVYASEALSQTEQPGSSQTRQIEELLDEYEAAIESMVRLGHLTIRGVNSRSCGGRLLFREALLRHNLMPYLAKRIREQPDFFDVFDESPLFAALTPMSRNSGESPAPVPGVLDILLRRGEDPNVLPRQPGNLGASDAVSPWVLFARSTMSVFNMLSGPLMFPALRWNDFLKDATFGRLMSHGADPNKPLLDRLGARTVFSHFLDISLSKFLGEECYKDYLLTLDAFLRQGASLGVPDLAGKSGSGAETAFGNLARRRPDESVLTSFCSELKGLQARLAVDPQRATFVSSVVEKLIRHCSGREEDQRELKAAISQGCPAHIASPLLRPIDSETAGRQEQGTTPKRPRDDGCDSAASKSMTRHSRSG</sequence>
<evidence type="ECO:0000256" key="2">
    <source>
        <dbReference type="SAM" id="MobiDB-lite"/>
    </source>
</evidence>
<keyword evidence="1" id="KW-0677">Repeat</keyword>
<evidence type="ECO:0000259" key="3">
    <source>
        <dbReference type="Pfam" id="PF24883"/>
    </source>
</evidence>
<keyword evidence="5" id="KW-1185">Reference proteome</keyword>
<dbReference type="Gene3D" id="3.40.50.300">
    <property type="entry name" value="P-loop containing nucleotide triphosphate hydrolases"/>
    <property type="match status" value="1"/>
</dbReference>
<protein>
    <submittedName>
        <fullName evidence="4">Small s</fullName>
    </submittedName>
</protein>
<feature type="region of interest" description="Disordered" evidence="2">
    <location>
        <begin position="97"/>
        <end position="116"/>
    </location>
</feature>
<feature type="region of interest" description="Disordered" evidence="2">
    <location>
        <begin position="1018"/>
        <end position="1060"/>
    </location>
</feature>
<dbReference type="SUPFAM" id="SSF52540">
    <property type="entry name" value="P-loop containing nucleoside triphosphate hydrolases"/>
    <property type="match status" value="1"/>
</dbReference>
<dbReference type="PANTHER" id="PTHR10039">
    <property type="entry name" value="AMELOGENIN"/>
    <property type="match status" value="1"/>
</dbReference>
<dbReference type="AlphaFoldDB" id="A0A8H4LDS1"/>
<evidence type="ECO:0000313" key="4">
    <source>
        <dbReference type="EMBL" id="KAF4466114.1"/>
    </source>
</evidence>